<reference evidence="1 2" key="1">
    <citation type="submission" date="2019-12" db="EMBL/GenBank/DDBJ databases">
        <authorList>
            <person name="Jiao W.-B."/>
            <person name="Schneeberger K."/>
        </authorList>
    </citation>
    <scope>NUCLEOTIDE SEQUENCE [LARGE SCALE GENOMIC DNA]</scope>
    <source>
        <strain evidence="2">cv. C24</strain>
    </source>
</reference>
<dbReference type="Proteomes" id="UP000434276">
    <property type="component" value="Unassembled WGS sequence"/>
</dbReference>
<dbReference type="EMBL" id="CACSHJ010000095">
    <property type="protein sequence ID" value="CAA0393834.1"/>
    <property type="molecule type" value="Genomic_DNA"/>
</dbReference>
<gene>
    <name evidence="1" type="ORF">C24_LOCUS17200</name>
</gene>
<name>A0A5S9XRW1_ARATH</name>
<dbReference type="AlphaFoldDB" id="A0A5S9XRW1"/>
<accession>A0A5S9XRW1</accession>
<evidence type="ECO:0000313" key="2">
    <source>
        <dbReference type="Proteomes" id="UP000434276"/>
    </source>
</evidence>
<organism evidence="1 2">
    <name type="scientific">Arabidopsis thaliana</name>
    <name type="common">Mouse-ear cress</name>
    <dbReference type="NCBI Taxonomy" id="3702"/>
    <lineage>
        <taxon>Eukaryota</taxon>
        <taxon>Viridiplantae</taxon>
        <taxon>Streptophyta</taxon>
        <taxon>Embryophyta</taxon>
        <taxon>Tracheophyta</taxon>
        <taxon>Spermatophyta</taxon>
        <taxon>Magnoliopsida</taxon>
        <taxon>eudicotyledons</taxon>
        <taxon>Gunneridae</taxon>
        <taxon>Pentapetalae</taxon>
        <taxon>rosids</taxon>
        <taxon>malvids</taxon>
        <taxon>Brassicales</taxon>
        <taxon>Brassicaceae</taxon>
        <taxon>Camelineae</taxon>
        <taxon>Arabidopsis</taxon>
    </lineage>
</organism>
<protein>
    <submittedName>
        <fullName evidence="1">Uncharacterized protein</fullName>
    </submittedName>
</protein>
<proteinExistence type="predicted"/>
<dbReference type="ExpressionAtlas" id="A0A5S9XRW1">
    <property type="expression patterns" value="baseline and differential"/>
</dbReference>
<evidence type="ECO:0000313" key="1">
    <source>
        <dbReference type="EMBL" id="CAA0393834.1"/>
    </source>
</evidence>
<sequence>MKELEKASRIQGMEVNRDKAKGVLALLQESQEKEAKTFKMYEATIVGTNYITFQINELNYRREGIGRNLPWYQN</sequence>